<proteinExistence type="inferred from homology"/>
<organism evidence="3 4">
    <name type="scientific">Schistosoma haematobium</name>
    <name type="common">Blood fluke</name>
    <dbReference type="NCBI Taxonomy" id="6185"/>
    <lineage>
        <taxon>Eukaryota</taxon>
        <taxon>Metazoa</taxon>
        <taxon>Spiralia</taxon>
        <taxon>Lophotrochozoa</taxon>
        <taxon>Platyhelminthes</taxon>
        <taxon>Trematoda</taxon>
        <taxon>Digenea</taxon>
        <taxon>Strigeidida</taxon>
        <taxon>Schistosomatoidea</taxon>
        <taxon>Schistosomatidae</taxon>
        <taxon>Schistosoma</taxon>
    </lineage>
</organism>
<dbReference type="InterPro" id="IPR006085">
    <property type="entry name" value="XPG_DNA_repair_N"/>
</dbReference>
<reference evidence="3" key="1">
    <citation type="journal article" date="2012" name="Nat. Genet.">
        <title>Whole-genome sequence of Schistosoma haematobium.</title>
        <authorList>
            <person name="Young N.D."/>
            <person name="Jex A.R."/>
            <person name="Li B."/>
            <person name="Liu S."/>
            <person name="Yang L."/>
            <person name="Xiong Z."/>
            <person name="Li Y."/>
            <person name="Cantacessi C."/>
            <person name="Hall R.S."/>
            <person name="Xu X."/>
            <person name="Chen F."/>
            <person name="Wu X."/>
            <person name="Zerlotini A."/>
            <person name="Oliveira G."/>
            <person name="Hofmann A."/>
            <person name="Zhang G."/>
            <person name="Fang X."/>
            <person name="Kang Y."/>
            <person name="Campbell B.E."/>
            <person name="Loukas A."/>
            <person name="Ranganathan S."/>
            <person name="Rollinson D."/>
            <person name="Rinaldi G."/>
            <person name="Brindley P.J."/>
            <person name="Yang H."/>
            <person name="Wang J."/>
            <person name="Wang J."/>
            <person name="Gasser R.B."/>
        </authorList>
    </citation>
    <scope>NUCLEOTIDE SEQUENCE</scope>
</reference>
<dbReference type="GO" id="GO:0004518">
    <property type="term" value="F:nuclease activity"/>
    <property type="evidence" value="ECO:0007669"/>
    <property type="project" value="InterPro"/>
</dbReference>
<dbReference type="PANTHER" id="PTHR15665:SF1">
    <property type="entry name" value="PROTEIN ASTEROID HOMOLOG 1"/>
    <property type="match status" value="1"/>
</dbReference>
<feature type="compositionally biased region" description="Polar residues" evidence="2">
    <location>
        <begin position="445"/>
        <end position="467"/>
    </location>
</feature>
<dbReference type="SMART" id="SM00485">
    <property type="entry name" value="XPGN"/>
    <property type="match status" value="1"/>
</dbReference>
<dbReference type="CTD" id="24591741"/>
<dbReference type="Gene3D" id="3.40.50.1010">
    <property type="entry name" value="5'-nuclease"/>
    <property type="match status" value="1"/>
</dbReference>
<protein>
    <submittedName>
        <fullName evidence="3">Protein asteroid 1</fullName>
    </submittedName>
</protein>
<feature type="region of interest" description="Disordered" evidence="2">
    <location>
        <begin position="481"/>
        <end position="537"/>
    </location>
</feature>
<comment type="similarity">
    <text evidence="1">Belongs to the asteroid family.</text>
</comment>
<gene>
    <name evidence="3" type="primary">ASTE1_4</name>
    <name evidence="3" type="ORF">MS3_00002614</name>
</gene>
<feature type="compositionally biased region" description="Acidic residues" evidence="2">
    <location>
        <begin position="496"/>
        <end position="521"/>
    </location>
</feature>
<evidence type="ECO:0000313" key="4">
    <source>
        <dbReference type="Proteomes" id="UP000471633"/>
    </source>
</evidence>
<dbReference type="InterPro" id="IPR029060">
    <property type="entry name" value="PIN-like_dom_sf"/>
</dbReference>
<evidence type="ECO:0000256" key="2">
    <source>
        <dbReference type="SAM" id="MobiDB-lite"/>
    </source>
</evidence>
<comment type="caution">
    <text evidence="3">The sequence shown here is derived from an EMBL/GenBank/DDBJ whole genome shotgun (WGS) entry which is preliminary data.</text>
</comment>
<dbReference type="EMBL" id="AMPZ03000002">
    <property type="protein sequence ID" value="KAH9589606.1"/>
    <property type="molecule type" value="Genomic_DNA"/>
</dbReference>
<dbReference type="Proteomes" id="UP000471633">
    <property type="component" value="Unassembled WGS sequence"/>
</dbReference>
<reference evidence="3" key="2">
    <citation type="journal article" date="2019" name="Gigascience">
        <title>High-quality Schistosoma haematobium genome achieved by single-molecule and long-range sequencing.</title>
        <authorList>
            <person name="Stroehlein A.J."/>
            <person name="Korhonen P.K."/>
            <person name="Chong T.M."/>
            <person name="Lim Y.L."/>
            <person name="Chan K.G."/>
            <person name="Webster B."/>
            <person name="Rollinson D."/>
            <person name="Brindley P.J."/>
            <person name="Gasser R.B."/>
            <person name="Young N.D."/>
        </authorList>
    </citation>
    <scope>NUCLEOTIDE SEQUENCE</scope>
</reference>
<dbReference type="PANTHER" id="PTHR15665">
    <property type="entry name" value="ASTEROID PROTEIN"/>
    <property type="match status" value="1"/>
</dbReference>
<reference evidence="3" key="4">
    <citation type="journal article" date="2022" name="PLoS Pathog.">
        <title>Chromosome-level genome of Schistosoma haematobium underpins genome-wide explorations of molecular variation.</title>
        <authorList>
            <person name="Stroehlein A.J."/>
            <person name="Korhonen P.K."/>
            <person name="Lee V.V."/>
            <person name="Ralph S.A."/>
            <person name="Mentink-Kane M."/>
            <person name="You H."/>
            <person name="McManus D.P."/>
            <person name="Tchuente L.T."/>
            <person name="Stothard J.R."/>
            <person name="Kaur P."/>
            <person name="Dudchenko O."/>
            <person name="Aiden E.L."/>
            <person name="Yang B."/>
            <person name="Yang H."/>
            <person name="Emery A.M."/>
            <person name="Webster B.L."/>
            <person name="Brindley P.J."/>
            <person name="Rollinson D."/>
            <person name="Chang B.C.H."/>
            <person name="Gasser R.B."/>
            <person name="Young N.D."/>
        </authorList>
    </citation>
    <scope>NUCLEOTIDE SEQUENCE</scope>
</reference>
<feature type="region of interest" description="Disordered" evidence="2">
    <location>
        <begin position="664"/>
        <end position="700"/>
    </location>
</feature>
<feature type="region of interest" description="Disordered" evidence="2">
    <location>
        <begin position="425"/>
        <end position="469"/>
    </location>
</feature>
<dbReference type="GeneID" id="24591741"/>
<dbReference type="SUPFAM" id="SSF88723">
    <property type="entry name" value="PIN domain-like"/>
    <property type="match status" value="1"/>
</dbReference>
<keyword evidence="4" id="KW-1185">Reference proteome</keyword>
<dbReference type="RefSeq" id="XP_051070186.1">
    <property type="nucleotide sequence ID" value="XM_051210217.1"/>
</dbReference>
<feature type="compositionally biased region" description="Acidic residues" evidence="2">
    <location>
        <begin position="431"/>
        <end position="442"/>
    </location>
</feature>
<sequence length="1045" mass="122017">MGVRGLTTYLQSDPRNFTEYQLHNTTVIIDGLNFLNFLYFDSGLYTQFNGEYLAFSGVIYRFINTLKRCNINPIFVLDGCHDHFKLNTQMKRNYQRMQTCRQLLNSIKHNQLSSTHSLYNVQLLPPLTIITFIQILNQLNIHYITCDSEADQNVMNLGIYFKCPIISNDSDFYITIPNHNHNDNPMNDDDDNVSFLPLSLISFKPIININQCYSCQKYNQLCMYLKCQKFLINGPGLKNLSINQRSLLASLLGNDYISSNQFIHKLPISFNDKTILLHHNTMTKQIKLKRRKLIILQLINWLLQFNDNNNHNNTNLDKPIQCLLNKYPKLERNQLYHQLMYSIHTYHIHSNLFYLHFNNDLKLFKWIPTFVNKKNIKSDIDCSIGNNSSSRCSNTMMKSVTMQQQSSPLNSSCSSEYDKEIDENQILTTKEEDDDDDDDEDDSRNTMMKSVTNRQQLSPLNVSCSSEYDSEIDKNQILTVEEQEDDDDHNDHSNNNDDDAVKEDDDDDDDGGVNELNEYDTNESTHNNNNNNNSNNNSYKITTYWPAELLNSFRKYLILPIFLDSILSYGTICLCCIESLYHYSSIYSNTIYLRTLIYNLLLGIESNYTLRYPNQLIGLNQFNNNNNNNNTLYYIIEYDRKNAFHIKKRKIFVEPIHLLSLCNTPTSTPTPTPPPPPTTPTPTPTTTTTNDNNNSNNNELNIKRDPRLIFLQQYLNLDYHFMELHNDWLISIVLINVLNYKSQSIPLYTTTNTTSNIDDITQCPISLTFGAICICTYLLTIHSNHHLSFYKLLNKHYYKCANYFLKHIKSLINNKKNVNKKQLNKLNINYVHRYGQLQIIYITLYTLIHLLDTIVTINQKNQLKTCLNFLSIYFMFPSGYLFHNICHCISFIPSNGNNNNNNNDNSNERYHYVRNVIIKELLNYNHHTNQYLNDAFNLFDQYLHMCNSNPFNHVLNKSLKKFNFINYSKSLKENVIKQDLLTIATTTTLPPPPTTTNKPIQMKMKKIKRKCKPSKNNNNKQCKQLSYAEIEEKVRKLMLENGLLD</sequence>
<dbReference type="Pfam" id="PF00752">
    <property type="entry name" value="XPG_N"/>
    <property type="match status" value="1"/>
</dbReference>
<name>A0A6A5DLB3_SCHHA</name>
<dbReference type="InterPro" id="IPR026832">
    <property type="entry name" value="Asteroid"/>
</dbReference>
<feature type="compositionally biased region" description="Pro residues" evidence="2">
    <location>
        <begin position="668"/>
        <end position="683"/>
    </location>
</feature>
<evidence type="ECO:0000256" key="1">
    <source>
        <dbReference type="ARBA" id="ARBA00007398"/>
    </source>
</evidence>
<dbReference type="AlphaFoldDB" id="A0A6A5DLB3"/>
<evidence type="ECO:0000313" key="3">
    <source>
        <dbReference type="EMBL" id="KAH9589606.1"/>
    </source>
</evidence>
<accession>A0A6A5DLB3</accession>
<feature type="compositionally biased region" description="Low complexity" evidence="2">
    <location>
        <begin position="684"/>
        <end position="698"/>
    </location>
</feature>
<feature type="compositionally biased region" description="Low complexity" evidence="2">
    <location>
        <begin position="527"/>
        <end position="537"/>
    </location>
</feature>
<reference evidence="3" key="3">
    <citation type="submission" date="2021-06" db="EMBL/GenBank/DDBJ databases">
        <title>Chromosome-level genome assembly for S. haematobium.</title>
        <authorList>
            <person name="Stroehlein A.J."/>
        </authorList>
    </citation>
    <scope>NUCLEOTIDE SEQUENCE</scope>
</reference>